<evidence type="ECO:0000256" key="6">
    <source>
        <dbReference type="SAM" id="Coils"/>
    </source>
</evidence>
<dbReference type="InterPro" id="IPR000212">
    <property type="entry name" value="DNA_helicase_UvrD/REP"/>
</dbReference>
<organism evidence="8 9">
    <name type="scientific">Alkaliphilus serpentinus</name>
    <dbReference type="NCBI Taxonomy" id="1482731"/>
    <lineage>
        <taxon>Bacteria</taxon>
        <taxon>Bacillati</taxon>
        <taxon>Bacillota</taxon>
        <taxon>Clostridia</taxon>
        <taxon>Peptostreptococcales</taxon>
        <taxon>Natronincolaceae</taxon>
        <taxon>Alkaliphilus</taxon>
    </lineage>
</organism>
<dbReference type="PROSITE" id="PS51198">
    <property type="entry name" value="UVRD_HELICASE_ATP_BIND"/>
    <property type="match status" value="1"/>
</dbReference>
<feature type="domain" description="UvrD-like helicase ATP-binding" evidence="7">
    <location>
        <begin position="202"/>
        <end position="596"/>
    </location>
</feature>
<dbReference type="Pfam" id="PF00580">
    <property type="entry name" value="UvrD-helicase"/>
    <property type="match status" value="1"/>
</dbReference>
<dbReference type="GO" id="GO:0005829">
    <property type="term" value="C:cytosol"/>
    <property type="evidence" value="ECO:0007669"/>
    <property type="project" value="TreeGrafter"/>
</dbReference>
<dbReference type="GO" id="GO:0005524">
    <property type="term" value="F:ATP binding"/>
    <property type="evidence" value="ECO:0007669"/>
    <property type="project" value="UniProtKB-UniRule"/>
</dbReference>
<name>A0A833HP58_9FIRM</name>
<dbReference type="PANTHER" id="PTHR11070:SF17">
    <property type="entry name" value="DNA HELICASE IV"/>
    <property type="match status" value="1"/>
</dbReference>
<dbReference type="Gene3D" id="3.40.50.300">
    <property type="entry name" value="P-loop containing nucleotide triphosphate hydrolases"/>
    <property type="match status" value="3"/>
</dbReference>
<protein>
    <submittedName>
        <fullName evidence="8">AAA family ATPase</fullName>
    </submittedName>
</protein>
<keyword evidence="9" id="KW-1185">Reference proteome</keyword>
<feature type="binding site" evidence="5">
    <location>
        <begin position="223"/>
        <end position="230"/>
    </location>
    <ligand>
        <name>ATP</name>
        <dbReference type="ChEBI" id="CHEBI:30616"/>
    </ligand>
</feature>
<feature type="coiled-coil region" evidence="6">
    <location>
        <begin position="27"/>
        <end position="61"/>
    </location>
</feature>
<evidence type="ECO:0000256" key="1">
    <source>
        <dbReference type="ARBA" id="ARBA00022741"/>
    </source>
</evidence>
<comment type="caution">
    <text evidence="8">The sequence shown here is derived from an EMBL/GenBank/DDBJ whole genome shotgun (WGS) entry which is preliminary data.</text>
</comment>
<dbReference type="RefSeq" id="WP_151865647.1">
    <property type="nucleotide sequence ID" value="NZ_WBZB01000018.1"/>
</dbReference>
<accession>A0A833HP58</accession>
<proteinExistence type="predicted"/>
<keyword evidence="3 5" id="KW-0347">Helicase</keyword>
<dbReference type="InterPro" id="IPR027785">
    <property type="entry name" value="UvrD-like_helicase_C"/>
</dbReference>
<evidence type="ECO:0000256" key="3">
    <source>
        <dbReference type="ARBA" id="ARBA00022806"/>
    </source>
</evidence>
<dbReference type="AlphaFoldDB" id="A0A833HP58"/>
<dbReference type="EMBL" id="WBZB01000018">
    <property type="protein sequence ID" value="KAB3530436.1"/>
    <property type="molecule type" value="Genomic_DNA"/>
</dbReference>
<dbReference type="GO" id="GO:0043138">
    <property type="term" value="F:3'-5' DNA helicase activity"/>
    <property type="evidence" value="ECO:0007669"/>
    <property type="project" value="TreeGrafter"/>
</dbReference>
<sequence>MEALKHPDYKAEDKKLKEVKKWVIHEKATVEKQEDSLKEEIKKIRKEVLHLQDERLIAKQQLHQFAERNLKNLKFAEESPYFGRVDFQEKNREEIEKIYIGKFGLHDQREDMPVVVDWRAPVADIYYSGHSKEVGFKAPAGEIKGEMHLKRRYEIVGGSLSAIYDEKTSENIIEDSLKGKGEFLIGALNKTTSGRLKEIVATIQDQQNKIIRSDSLRPLVVQGVAGSGKTTIALHRMAYLIYNNRKNLHTANYMVIAPNKLFLDYISAILPELGVDNVRQTTFEDWAMGILGRKVKLTKSQDKLNLLASKENIKKEVIATASKLKGSLLFRRVIDTHIRRLEAGLMPIEGLSYNGIPLLEHTTIREVFLTSNLHLSLEERIKKMKTYLKARLKKDKKDIKDQVDARYQKKILKAKAYKDQQEIIRLYDERDRIFDEIISSIPQLVDNYLQQVTKFSAIDFYKDLIKEKDELAKAFRDKMRDGLFDEVWQHIFHEIEGGILEAEDLTPLAYLHIKLIDFKERHKYNHIVVDEVQDFDEFRLSLLREIAINDSFTFVGDISQGIYGYRGINSWERTMERVFKDKNYHYHLLTTSYRSTIEIVELSNKVIKKCKGLDPLMAEPVFRHGEVPSLVKVGDQAEMAEKIAERIEELKDIGYATMAIICKNLEETKRAYGYLENLLEDVKLLTDDEDTFINGIVVIPSYLSKGLEFDGVFLWNVDEDHYTDDPMDVKLLYVGITRALHRLYLYYLGKPSRLLDI</sequence>
<dbReference type="SUPFAM" id="SSF52540">
    <property type="entry name" value="P-loop containing nucleoside triphosphate hydrolases"/>
    <property type="match status" value="1"/>
</dbReference>
<dbReference type="InterPro" id="IPR014016">
    <property type="entry name" value="UvrD-like_ATP-bd"/>
</dbReference>
<dbReference type="NCBIfam" id="NF041464">
    <property type="entry name" value="HelD_BACSU"/>
    <property type="match status" value="1"/>
</dbReference>
<evidence type="ECO:0000259" key="7">
    <source>
        <dbReference type="PROSITE" id="PS51198"/>
    </source>
</evidence>
<dbReference type="InterPro" id="IPR027417">
    <property type="entry name" value="P-loop_NTPase"/>
</dbReference>
<keyword evidence="2 5" id="KW-0378">Hydrolase</keyword>
<evidence type="ECO:0000256" key="5">
    <source>
        <dbReference type="PROSITE-ProRule" id="PRU00560"/>
    </source>
</evidence>
<gene>
    <name evidence="8" type="ORF">F8153_06890</name>
</gene>
<dbReference type="OrthoDB" id="9787585at2"/>
<dbReference type="GO" id="GO:0000725">
    <property type="term" value="P:recombinational repair"/>
    <property type="evidence" value="ECO:0007669"/>
    <property type="project" value="TreeGrafter"/>
</dbReference>
<dbReference type="PANTHER" id="PTHR11070">
    <property type="entry name" value="UVRD / RECB / PCRA DNA HELICASE FAMILY MEMBER"/>
    <property type="match status" value="1"/>
</dbReference>
<evidence type="ECO:0000313" key="8">
    <source>
        <dbReference type="EMBL" id="KAB3530436.1"/>
    </source>
</evidence>
<dbReference type="GO" id="GO:0016787">
    <property type="term" value="F:hydrolase activity"/>
    <property type="evidence" value="ECO:0007669"/>
    <property type="project" value="UniProtKB-UniRule"/>
</dbReference>
<dbReference type="Proteomes" id="UP000465601">
    <property type="component" value="Unassembled WGS sequence"/>
</dbReference>
<dbReference type="InterPro" id="IPR048228">
    <property type="entry name" value="HelD_bacillota"/>
</dbReference>
<reference evidence="8 9" key="1">
    <citation type="submission" date="2019-10" db="EMBL/GenBank/DDBJ databases">
        <title>Alkaliphilus serpentinus sp. nov. and Alkaliphilus pronyensis sp. nov., two novel anaerobic alkaliphilic species isolated from the serpentinized-hosted hydrothermal field of the Prony Bay (New Caledonia).</title>
        <authorList>
            <person name="Postec A."/>
        </authorList>
    </citation>
    <scope>NUCLEOTIDE SEQUENCE [LARGE SCALE GENOMIC DNA]</scope>
    <source>
        <strain evidence="8 9">LacT</strain>
    </source>
</reference>
<keyword evidence="1 5" id="KW-0547">Nucleotide-binding</keyword>
<keyword evidence="4 5" id="KW-0067">ATP-binding</keyword>
<dbReference type="Pfam" id="PF13538">
    <property type="entry name" value="UvrD_C_2"/>
    <property type="match status" value="1"/>
</dbReference>
<dbReference type="GO" id="GO:0003677">
    <property type="term" value="F:DNA binding"/>
    <property type="evidence" value="ECO:0007669"/>
    <property type="project" value="InterPro"/>
</dbReference>
<evidence type="ECO:0000256" key="4">
    <source>
        <dbReference type="ARBA" id="ARBA00022840"/>
    </source>
</evidence>
<keyword evidence="6" id="KW-0175">Coiled coil</keyword>
<evidence type="ECO:0000256" key="2">
    <source>
        <dbReference type="ARBA" id="ARBA00022801"/>
    </source>
</evidence>
<evidence type="ECO:0000313" key="9">
    <source>
        <dbReference type="Proteomes" id="UP000465601"/>
    </source>
</evidence>